<feature type="compositionally biased region" description="Basic and acidic residues" evidence="1">
    <location>
        <begin position="323"/>
        <end position="332"/>
    </location>
</feature>
<evidence type="ECO:0000313" key="5">
    <source>
        <dbReference type="Proteomes" id="UP001141327"/>
    </source>
</evidence>
<feature type="transmembrane region" description="Helical" evidence="2">
    <location>
        <begin position="1570"/>
        <end position="1588"/>
    </location>
</feature>
<sequence length="1866" mass="203082">MEWLFKALWVKKDVTGCRLNMVDTIFLEHGVPYLWLFTNKSGVVKRKNSPNCNLVTAYQTFSRYANDPKHPSQFCAVGYRDPGISNSLRGGTTLERTPPPDPSMIKFFRQNNRANAPLPPEHPDPSHTPSEYEIFGIPAFQEVCKSYHEAGHYLILQKYIETSSDYPGELLNEYKLSPGNGTPHLQTWSLPASDSMRIGSVSQATRSMTYSINIMLNKQTEEAIRYIERSLPPRARIVHAVLHYLVDCHGQFWLVRASDLQTDRNFTCTTPLALFARDLAIDPADAHPQAPNLLTARGPSRPDAAGNETARTGARGGATTDRGGVDHRRDLDLGGDIDQQDHQSRGDSDQGHADTDRGHVDRAGRWRGFPHGDVDQHYQSRGDADQGHVDDRYDQGVGDLDQSSARRPPPPRSVERVPRVEEECDDEAETSDPEGASVTESDHTRRWPRGFVSTRVVEPSPPRNTAAEEDEPTTGRRTARSASAAANLASAHRHRRRPNPATGQRGQPSPPARHRSRTPPSPGEATEGPPTGRTADGHTIDITAPLPSPGTEIFATHPQGGSTVLTAAASPRPTGTPTTGRSVLIDPNDCAFRAMMHRLLGHLGAVPLSPTMQSVAARGGAGLWPGYVPPTPRGVADEAGGDGGDAESTGGSQTARCRGEQQRRGLVAQEGGGRVRLPPLPLQRIAGSGDGPATASVNTESARHSSTSADLSPHHRPHHPGSSTPLAQSSPPGGGAPSRHLHLHPATNAVTAATAAAGSPLPLAMLQAPTPHKRKQLKPIIIGELTQVPSLYGQVVFPVAPTPVNTPVSPQIPGGEGAAEEEEQTSLPSASPMAPPPPPMPSARGVKDAPTTSFSHTRAASALARLQLNAAGFMSRFAPPATPPALHDHPSPYALPTPRIHAQAGVLKPGEYKMSTARGQLYPAMLTRLPAVGITPTRTLEGLTSGTFRSFLDKLAATAIPPPQTTTPRNPTRGRSTTPTSAVIPSIWRHETQQQQRRAAAHSPFGNPHHLRPATDCDSYTTCPPTSANTHACIGSSTGHRTTAACCTAHWAIITHVHTDTGAHGTYIGTYIGAPGTIHRTSSATGICDSLRGTGAGIISHPSLTHSGPAENVFGQLDKVRMSSEKKTKGPETTVFTLVDLPDPIFKRIVMSFFDWNRPALLERSFYTAARRTLGSFLRVSHQVHDKVVGVLGLVNCLSEGSKHPEKIMPISDVTGFTANHPIAMDPLASTPQTLHEAVVQGRLEALRVEWLAGQVAMRAYFAALPDIAETVLLRAANTVLGPQTRTAAFIRERLYPLIGRLHCVFASTGNRHDPEHTSITVRVDLPWAEVHANMSAFVERGLPCPVMHELMHNCLQNGRGNLPIFLDLERRGMERCTLRYGLGVDPAGLLGSPDVADAWKAQLGLTALNECWTRPILTMTVPERDGDIPEQSRFKGDVEAALNWVDDPLFALDLANFQKTIWTRPPRGCMNVRQLRRLMYIMGLGPLGDVDAFCGVLFMLCGVDLEELYNRKGPETWRRSRPIGTRERYIKILNIPLIAVWSLHEARSRVLTTQNLEARFRLISRRDRAAVLAVVLAISLFVTLRLMTRFWRDPTGYHDFGAPYCAICQGGKKEPFVAITSTKPAFFIRTGSPRVDKYVSRDIFSRGMWDAPIYRTMENMIQNAGPNCGDGALVVDAGANVGFFGLYAAVSGCRVIAFEIQDRLIDYMKTSVLLNDIPQDRFVMKHVALSDEGGHTVSYSPHPTNLGGTPLILDASGPVKVQTETLANVIPAEKEVFLLKLNVEGHELHVLEGARPLLRRGAIRNIIVETRPDTADLVPLLQGYGYKMFHITEGRNPQPITREAVALLLHQNRVVDLLFIKPREK</sequence>
<dbReference type="InterPro" id="IPR052514">
    <property type="entry name" value="SAM-dependent_MTase"/>
</dbReference>
<feature type="compositionally biased region" description="Low complexity" evidence="1">
    <location>
        <begin position="304"/>
        <end position="322"/>
    </location>
</feature>
<keyword evidence="2" id="KW-1133">Transmembrane helix</keyword>
<keyword evidence="2" id="KW-0812">Transmembrane</keyword>
<feature type="compositionally biased region" description="Low complexity" evidence="1">
    <location>
        <begin position="480"/>
        <end position="490"/>
    </location>
</feature>
<gene>
    <name evidence="4" type="ORF">PAPYR_5909</name>
</gene>
<dbReference type="Gene3D" id="3.40.50.150">
    <property type="entry name" value="Vaccinia Virus protein VP39"/>
    <property type="match status" value="1"/>
</dbReference>
<dbReference type="NCBIfam" id="TIGR01444">
    <property type="entry name" value="fkbM_fam"/>
    <property type="match status" value="1"/>
</dbReference>
<organism evidence="4 5">
    <name type="scientific">Paratrimastix pyriformis</name>
    <dbReference type="NCBI Taxonomy" id="342808"/>
    <lineage>
        <taxon>Eukaryota</taxon>
        <taxon>Metamonada</taxon>
        <taxon>Preaxostyla</taxon>
        <taxon>Paratrimastigidae</taxon>
        <taxon>Paratrimastix</taxon>
    </lineage>
</organism>
<accession>A0ABQ8ULJ6</accession>
<dbReference type="PANTHER" id="PTHR34203:SF15">
    <property type="entry name" value="SLL1173 PROTEIN"/>
    <property type="match status" value="1"/>
</dbReference>
<comment type="caution">
    <text evidence="4">The sequence shown here is derived from an EMBL/GenBank/DDBJ whole genome shotgun (WGS) entry which is preliminary data.</text>
</comment>
<feature type="compositionally biased region" description="Low complexity" evidence="1">
    <location>
        <begin position="566"/>
        <end position="582"/>
    </location>
</feature>
<feature type="region of interest" description="Disordered" evidence="1">
    <location>
        <begin position="630"/>
        <end position="742"/>
    </location>
</feature>
<feature type="region of interest" description="Disordered" evidence="1">
    <location>
        <begin position="807"/>
        <end position="851"/>
    </location>
</feature>
<keyword evidence="5" id="KW-1185">Reference proteome</keyword>
<feature type="region of interest" description="Disordered" evidence="1">
    <location>
        <begin position="957"/>
        <end position="980"/>
    </location>
</feature>
<dbReference type="PANTHER" id="PTHR34203">
    <property type="entry name" value="METHYLTRANSFERASE, FKBM FAMILY PROTEIN"/>
    <property type="match status" value="1"/>
</dbReference>
<dbReference type="SUPFAM" id="SSF53335">
    <property type="entry name" value="S-adenosyl-L-methionine-dependent methyltransferases"/>
    <property type="match status" value="1"/>
</dbReference>
<keyword evidence="2" id="KW-0472">Membrane</keyword>
<feature type="compositionally biased region" description="Polar residues" evidence="1">
    <location>
        <begin position="695"/>
        <end position="710"/>
    </location>
</feature>
<dbReference type="InterPro" id="IPR006342">
    <property type="entry name" value="FkbM_mtfrase"/>
</dbReference>
<evidence type="ECO:0000259" key="3">
    <source>
        <dbReference type="Pfam" id="PF05050"/>
    </source>
</evidence>
<name>A0ABQ8ULJ6_9EUKA</name>
<feature type="compositionally biased region" description="Low complexity" evidence="1">
    <location>
        <begin position="966"/>
        <end position="980"/>
    </location>
</feature>
<evidence type="ECO:0000256" key="1">
    <source>
        <dbReference type="SAM" id="MobiDB-lite"/>
    </source>
</evidence>
<feature type="domain" description="Methyltransferase FkbM" evidence="3">
    <location>
        <begin position="1677"/>
        <end position="1829"/>
    </location>
</feature>
<dbReference type="Pfam" id="PF05050">
    <property type="entry name" value="Methyltransf_21"/>
    <property type="match status" value="1"/>
</dbReference>
<feature type="compositionally biased region" description="Acidic residues" evidence="1">
    <location>
        <begin position="422"/>
        <end position="432"/>
    </location>
</feature>
<feature type="region of interest" description="Disordered" evidence="1">
    <location>
        <begin position="563"/>
        <end position="582"/>
    </location>
</feature>
<dbReference type="InterPro" id="IPR029063">
    <property type="entry name" value="SAM-dependent_MTases_sf"/>
</dbReference>
<feature type="region of interest" description="Disordered" evidence="1">
    <location>
        <begin position="286"/>
        <end position="558"/>
    </location>
</feature>
<feature type="compositionally biased region" description="Basic and acidic residues" evidence="1">
    <location>
        <begin position="339"/>
        <end position="394"/>
    </location>
</feature>
<evidence type="ECO:0000256" key="2">
    <source>
        <dbReference type="SAM" id="Phobius"/>
    </source>
</evidence>
<dbReference type="Proteomes" id="UP001141327">
    <property type="component" value="Unassembled WGS sequence"/>
</dbReference>
<feature type="transmembrane region" description="Helical" evidence="2">
    <location>
        <begin position="1479"/>
        <end position="1504"/>
    </location>
</feature>
<dbReference type="EMBL" id="JAPMOS010000030">
    <property type="protein sequence ID" value="KAJ4458360.1"/>
    <property type="molecule type" value="Genomic_DNA"/>
</dbReference>
<proteinExistence type="predicted"/>
<reference evidence="4" key="1">
    <citation type="journal article" date="2022" name="bioRxiv">
        <title>Genomics of Preaxostyla Flagellates Illuminates Evolutionary Transitions and the Path Towards Mitochondrial Loss.</title>
        <authorList>
            <person name="Novak L.V.F."/>
            <person name="Treitli S.C."/>
            <person name="Pyrih J."/>
            <person name="Halakuc P."/>
            <person name="Pipaliya S.V."/>
            <person name="Vacek V."/>
            <person name="Brzon O."/>
            <person name="Soukal P."/>
            <person name="Eme L."/>
            <person name="Dacks J.B."/>
            <person name="Karnkowska A."/>
            <person name="Elias M."/>
            <person name="Hampl V."/>
        </authorList>
    </citation>
    <scope>NUCLEOTIDE SEQUENCE</scope>
    <source>
        <strain evidence="4">RCP-MX</strain>
    </source>
</reference>
<protein>
    <recommendedName>
        <fullName evidence="3">Methyltransferase FkbM domain-containing protein</fullName>
    </recommendedName>
</protein>
<evidence type="ECO:0000313" key="4">
    <source>
        <dbReference type="EMBL" id="KAJ4458360.1"/>
    </source>
</evidence>